<dbReference type="Proteomes" id="UP000594262">
    <property type="component" value="Unplaced"/>
</dbReference>
<dbReference type="GO" id="GO:0008270">
    <property type="term" value="F:zinc ion binding"/>
    <property type="evidence" value="ECO:0007669"/>
    <property type="project" value="UniProtKB-KW"/>
</dbReference>
<comment type="subcellular location">
    <subcellularLocation>
        <location evidence="1">Nucleus</location>
    </subcellularLocation>
</comment>
<dbReference type="GO" id="GO:0005634">
    <property type="term" value="C:nucleus"/>
    <property type="evidence" value="ECO:0007669"/>
    <property type="project" value="UniProtKB-SubCell"/>
</dbReference>
<organism evidence="10 11">
    <name type="scientific">Clytia hemisphaerica</name>
    <dbReference type="NCBI Taxonomy" id="252671"/>
    <lineage>
        <taxon>Eukaryota</taxon>
        <taxon>Metazoa</taxon>
        <taxon>Cnidaria</taxon>
        <taxon>Hydrozoa</taxon>
        <taxon>Hydroidolina</taxon>
        <taxon>Leptothecata</taxon>
        <taxon>Obeliida</taxon>
        <taxon>Clytiidae</taxon>
        <taxon>Clytia</taxon>
    </lineage>
</organism>
<keyword evidence="4 7" id="KW-0863">Zinc-finger</keyword>
<dbReference type="GO" id="GO:0000981">
    <property type="term" value="F:DNA-binding transcription factor activity, RNA polymerase II-specific"/>
    <property type="evidence" value="ECO:0007669"/>
    <property type="project" value="TreeGrafter"/>
</dbReference>
<dbReference type="SMART" id="SM00355">
    <property type="entry name" value="ZnF_C2H2"/>
    <property type="match status" value="4"/>
</dbReference>
<reference evidence="10" key="1">
    <citation type="submission" date="2021-01" db="UniProtKB">
        <authorList>
            <consortium name="EnsemblMetazoa"/>
        </authorList>
    </citation>
    <scope>IDENTIFICATION</scope>
</reference>
<keyword evidence="11" id="KW-1185">Reference proteome</keyword>
<dbReference type="EnsemblMetazoa" id="CLYHEMT017485.1">
    <property type="protein sequence ID" value="CLYHEMP017485.1"/>
    <property type="gene ID" value="CLYHEMG017485"/>
</dbReference>
<dbReference type="PANTHER" id="PTHR10032">
    <property type="entry name" value="ZINC FINGER PROTEIN WITH KRAB AND SCAN DOMAINS"/>
    <property type="match status" value="1"/>
</dbReference>
<keyword evidence="2" id="KW-0479">Metal-binding</keyword>
<accession>A0A7M5X4R6</accession>
<evidence type="ECO:0000259" key="9">
    <source>
        <dbReference type="PROSITE" id="PS50157"/>
    </source>
</evidence>
<protein>
    <recommendedName>
        <fullName evidence="9">C2H2-type domain-containing protein</fullName>
    </recommendedName>
</protein>
<dbReference type="RefSeq" id="XP_066915403.1">
    <property type="nucleotide sequence ID" value="XM_067059302.1"/>
</dbReference>
<evidence type="ECO:0000256" key="1">
    <source>
        <dbReference type="ARBA" id="ARBA00004123"/>
    </source>
</evidence>
<dbReference type="Pfam" id="PF00096">
    <property type="entry name" value="zf-C2H2"/>
    <property type="match status" value="3"/>
</dbReference>
<dbReference type="AlphaFoldDB" id="A0A7M5X4R6"/>
<evidence type="ECO:0000256" key="5">
    <source>
        <dbReference type="ARBA" id="ARBA00022833"/>
    </source>
</evidence>
<dbReference type="FunFam" id="3.30.160.60:FF:000452">
    <property type="entry name" value="Transcription factor Ovo-like 2"/>
    <property type="match status" value="1"/>
</dbReference>
<sequence length="308" mass="34576">MAFMKPDEFSAFPLPYLPRGGAFPSPTAPLPSMNTFSNKRRHSENTTYEATLPLPPLKVPKLVSSTSSLPPPPPLVTPGRGHSCTSDDCKYCSGLTNLDIAAFYWSMIAMRGYSKAKASSSYETPYSPNLPSPVCKSSTFDLAYKPPSPSGSLSSMDSEPLSPSSSTTSESSTSSTKDLGIKYQCQVCHKSYSHPRLLNRHLQSHTPYKKHHCPRCRKGFNDAFDLKRHIRTHTGIKPFQCRMCEKSFTQRCSLEAHMTRVHNVVHKFAFRERRPKLFVCEDCGVTFPDNNKFRQHEKESTCRPNKSN</sequence>
<feature type="domain" description="C2H2-type" evidence="9">
    <location>
        <begin position="278"/>
        <end position="307"/>
    </location>
</feature>
<keyword evidence="6" id="KW-0539">Nucleus</keyword>
<evidence type="ECO:0000313" key="11">
    <source>
        <dbReference type="Proteomes" id="UP000594262"/>
    </source>
</evidence>
<evidence type="ECO:0000256" key="4">
    <source>
        <dbReference type="ARBA" id="ARBA00022771"/>
    </source>
</evidence>
<evidence type="ECO:0000256" key="7">
    <source>
        <dbReference type="PROSITE-ProRule" id="PRU00042"/>
    </source>
</evidence>
<dbReference type="GO" id="GO:0000978">
    <property type="term" value="F:RNA polymerase II cis-regulatory region sequence-specific DNA binding"/>
    <property type="evidence" value="ECO:0007669"/>
    <property type="project" value="TreeGrafter"/>
</dbReference>
<feature type="region of interest" description="Disordered" evidence="8">
    <location>
        <begin position="147"/>
        <end position="175"/>
    </location>
</feature>
<dbReference type="OrthoDB" id="6020442at2759"/>
<dbReference type="PROSITE" id="PS50157">
    <property type="entry name" value="ZINC_FINGER_C2H2_2"/>
    <property type="match status" value="4"/>
</dbReference>
<evidence type="ECO:0000256" key="2">
    <source>
        <dbReference type="ARBA" id="ARBA00022723"/>
    </source>
</evidence>
<name>A0A7M5X4R6_9CNID</name>
<dbReference type="Gene3D" id="3.30.160.60">
    <property type="entry name" value="Classic Zinc Finger"/>
    <property type="match status" value="2"/>
</dbReference>
<proteinExistence type="predicted"/>
<evidence type="ECO:0000256" key="6">
    <source>
        <dbReference type="ARBA" id="ARBA00023242"/>
    </source>
</evidence>
<keyword evidence="5" id="KW-0862">Zinc</keyword>
<feature type="domain" description="C2H2-type" evidence="9">
    <location>
        <begin position="211"/>
        <end position="238"/>
    </location>
</feature>
<dbReference type="InterPro" id="IPR036236">
    <property type="entry name" value="Znf_C2H2_sf"/>
</dbReference>
<evidence type="ECO:0000256" key="8">
    <source>
        <dbReference type="SAM" id="MobiDB-lite"/>
    </source>
</evidence>
<dbReference type="GeneID" id="136802564"/>
<dbReference type="SUPFAM" id="SSF57667">
    <property type="entry name" value="beta-beta-alpha zinc fingers"/>
    <property type="match status" value="1"/>
</dbReference>
<feature type="domain" description="C2H2-type" evidence="9">
    <location>
        <begin position="183"/>
        <end position="210"/>
    </location>
</feature>
<evidence type="ECO:0000256" key="3">
    <source>
        <dbReference type="ARBA" id="ARBA00022737"/>
    </source>
</evidence>
<keyword evidence="3" id="KW-0677">Repeat</keyword>
<dbReference type="PANTHER" id="PTHR10032:SF271">
    <property type="entry name" value="RH12261P-RELATED"/>
    <property type="match status" value="1"/>
</dbReference>
<dbReference type="PROSITE" id="PS00028">
    <property type="entry name" value="ZINC_FINGER_C2H2_1"/>
    <property type="match status" value="3"/>
</dbReference>
<dbReference type="InterPro" id="IPR013087">
    <property type="entry name" value="Znf_C2H2_type"/>
</dbReference>
<evidence type="ECO:0000313" key="10">
    <source>
        <dbReference type="EnsemblMetazoa" id="CLYHEMP017485.1"/>
    </source>
</evidence>
<feature type="compositionally biased region" description="Low complexity" evidence="8">
    <location>
        <begin position="150"/>
        <end position="175"/>
    </location>
</feature>
<dbReference type="InterPro" id="IPR027756">
    <property type="entry name" value="Ovo-like"/>
</dbReference>
<feature type="domain" description="C2H2-type" evidence="9">
    <location>
        <begin position="239"/>
        <end position="262"/>
    </location>
</feature>